<comment type="caution">
    <text evidence="1">The sequence shown here is derived from an EMBL/GenBank/DDBJ whole genome shotgun (WGS) entry which is preliminary data.</text>
</comment>
<reference evidence="1" key="2">
    <citation type="submission" date="2021-04" db="EMBL/GenBank/DDBJ databases">
        <authorList>
            <person name="Gilroy R."/>
        </authorList>
    </citation>
    <scope>NUCLEOTIDE SEQUENCE</scope>
    <source>
        <strain evidence="1">ChiSxjej5B17-1746</strain>
    </source>
</reference>
<dbReference type="AlphaFoldDB" id="A0A9D1R0N4"/>
<dbReference type="Pfam" id="PF04985">
    <property type="entry name" value="Phage_tube"/>
    <property type="match status" value="1"/>
</dbReference>
<dbReference type="Proteomes" id="UP000824264">
    <property type="component" value="Unassembled WGS sequence"/>
</dbReference>
<proteinExistence type="predicted"/>
<accession>A0A9D1R0N4</accession>
<evidence type="ECO:0000313" key="2">
    <source>
        <dbReference type="Proteomes" id="UP000824264"/>
    </source>
</evidence>
<sequence>MATKISVNNVVNAAIYLNGNSFLGRAEEVKLPEITAIMKEHKALGMVGKFELPAGFDKMEGEIKWNSFYEDAMRVQGDIFTYHSIQCRSNVETYSSPGRFRQVPLVTFLTIQFKGSPLGEFKQHEGVGLTAKFSCTYIKQVLAGQEKLELDVLANIYKVDGVDLLADYRANIGS</sequence>
<organism evidence="1 2">
    <name type="scientific">Candidatus Bilophila faecipullorum</name>
    <dbReference type="NCBI Taxonomy" id="2838482"/>
    <lineage>
        <taxon>Bacteria</taxon>
        <taxon>Pseudomonadati</taxon>
        <taxon>Thermodesulfobacteriota</taxon>
        <taxon>Desulfovibrionia</taxon>
        <taxon>Desulfovibrionales</taxon>
        <taxon>Desulfovibrionaceae</taxon>
        <taxon>Bilophila</taxon>
    </lineage>
</organism>
<name>A0A9D1R0N4_9BACT</name>
<dbReference type="NCBIfam" id="TIGR01611">
    <property type="entry name" value="tail_tube"/>
    <property type="match status" value="1"/>
</dbReference>
<reference evidence="1" key="1">
    <citation type="journal article" date="2021" name="PeerJ">
        <title>Extensive microbial diversity within the chicken gut microbiome revealed by metagenomics and culture.</title>
        <authorList>
            <person name="Gilroy R."/>
            <person name="Ravi A."/>
            <person name="Getino M."/>
            <person name="Pursley I."/>
            <person name="Horton D.L."/>
            <person name="Alikhan N.F."/>
            <person name="Baker D."/>
            <person name="Gharbi K."/>
            <person name="Hall N."/>
            <person name="Watson M."/>
            <person name="Adriaenssens E.M."/>
            <person name="Foster-Nyarko E."/>
            <person name="Jarju S."/>
            <person name="Secka A."/>
            <person name="Antonio M."/>
            <person name="Oren A."/>
            <person name="Chaudhuri R.R."/>
            <person name="La Ragione R."/>
            <person name="Hildebrand F."/>
            <person name="Pallen M.J."/>
        </authorList>
    </citation>
    <scope>NUCLEOTIDE SEQUENCE</scope>
    <source>
        <strain evidence="1">ChiSxjej5B17-1746</strain>
    </source>
</reference>
<dbReference type="EMBL" id="DXGI01000246">
    <property type="protein sequence ID" value="HIW78790.1"/>
    <property type="molecule type" value="Genomic_DNA"/>
</dbReference>
<dbReference type="InterPro" id="IPR006498">
    <property type="entry name" value="Tail_tube"/>
</dbReference>
<evidence type="ECO:0000313" key="1">
    <source>
        <dbReference type="EMBL" id="HIW78790.1"/>
    </source>
</evidence>
<gene>
    <name evidence="1" type="ORF">H9874_06565</name>
</gene>
<protein>
    <submittedName>
        <fullName evidence="1">Phage major tail tube protein</fullName>
    </submittedName>
</protein>